<feature type="transmembrane region" description="Helical" evidence="6">
    <location>
        <begin position="18"/>
        <end position="39"/>
    </location>
</feature>
<evidence type="ECO:0000256" key="6">
    <source>
        <dbReference type="SAM" id="Phobius"/>
    </source>
</evidence>
<name>A0A0G0K5F3_9BACT</name>
<evidence type="ECO:0000259" key="7">
    <source>
        <dbReference type="Pfam" id="PF02743"/>
    </source>
</evidence>
<dbReference type="Proteomes" id="UP000034591">
    <property type="component" value="Unassembled WGS sequence"/>
</dbReference>
<feature type="domain" description="Cache" evidence="7">
    <location>
        <begin position="45"/>
        <end position="250"/>
    </location>
</feature>
<dbReference type="EMBL" id="LBTI01000069">
    <property type="protein sequence ID" value="KKQ35876.1"/>
    <property type="molecule type" value="Genomic_DNA"/>
</dbReference>
<dbReference type="InterPro" id="IPR033479">
    <property type="entry name" value="dCache_1"/>
</dbReference>
<comment type="subcellular location">
    <subcellularLocation>
        <location evidence="1">Cell membrane</location>
        <topology evidence="1">Multi-pass membrane protein</topology>
    </subcellularLocation>
</comment>
<feature type="transmembrane region" description="Helical" evidence="6">
    <location>
        <begin position="276"/>
        <end position="297"/>
    </location>
</feature>
<keyword evidence="3 6" id="KW-0812">Transmembrane</keyword>
<dbReference type="STRING" id="1618545.US53_C0069G0002"/>
<comment type="caution">
    <text evidence="8">The sequence shown here is derived from an EMBL/GenBank/DDBJ whole genome shotgun (WGS) entry which is preliminary data.</text>
</comment>
<accession>A0A0G0K5F3</accession>
<dbReference type="Pfam" id="PF02743">
    <property type="entry name" value="dCache_1"/>
    <property type="match status" value="1"/>
</dbReference>
<organism evidence="8 9">
    <name type="scientific">Candidatus Woesebacteria bacterium GW2011_GWA1_37_7</name>
    <dbReference type="NCBI Taxonomy" id="1618545"/>
    <lineage>
        <taxon>Bacteria</taxon>
        <taxon>Candidatus Woeseibacteriota</taxon>
    </lineage>
</organism>
<evidence type="ECO:0000256" key="5">
    <source>
        <dbReference type="ARBA" id="ARBA00023136"/>
    </source>
</evidence>
<evidence type="ECO:0000256" key="1">
    <source>
        <dbReference type="ARBA" id="ARBA00004651"/>
    </source>
</evidence>
<evidence type="ECO:0000256" key="4">
    <source>
        <dbReference type="ARBA" id="ARBA00022989"/>
    </source>
</evidence>
<evidence type="ECO:0000313" key="9">
    <source>
        <dbReference type="Proteomes" id="UP000034591"/>
    </source>
</evidence>
<evidence type="ECO:0000313" key="8">
    <source>
        <dbReference type="EMBL" id="KKQ35876.1"/>
    </source>
</evidence>
<dbReference type="GO" id="GO:0005886">
    <property type="term" value="C:plasma membrane"/>
    <property type="evidence" value="ECO:0007669"/>
    <property type="project" value="UniProtKB-SubCell"/>
</dbReference>
<keyword evidence="2" id="KW-1003">Cell membrane</keyword>
<dbReference type="AlphaFoldDB" id="A0A0G0K5F3"/>
<evidence type="ECO:0000256" key="2">
    <source>
        <dbReference type="ARBA" id="ARBA00022475"/>
    </source>
</evidence>
<protein>
    <recommendedName>
        <fullName evidence="7">Cache domain-containing protein</fullName>
    </recommendedName>
</protein>
<reference evidence="8 9" key="1">
    <citation type="journal article" date="2015" name="Nature">
        <title>rRNA introns, odd ribosomes, and small enigmatic genomes across a large radiation of phyla.</title>
        <authorList>
            <person name="Brown C.T."/>
            <person name="Hug L.A."/>
            <person name="Thomas B.C."/>
            <person name="Sharon I."/>
            <person name="Castelle C.J."/>
            <person name="Singh A."/>
            <person name="Wilkins M.J."/>
            <person name="Williams K.H."/>
            <person name="Banfield J.F."/>
        </authorList>
    </citation>
    <scope>NUCLEOTIDE SEQUENCE [LARGE SCALE GENOMIC DNA]</scope>
</reference>
<proteinExistence type="predicted"/>
<keyword evidence="5 6" id="KW-0472">Membrane</keyword>
<keyword evidence="4 6" id="KW-1133">Transmembrane helix</keyword>
<dbReference type="Gene3D" id="3.30.450.20">
    <property type="entry name" value="PAS domain"/>
    <property type="match status" value="1"/>
</dbReference>
<gene>
    <name evidence="8" type="ORF">US53_C0069G0002</name>
</gene>
<evidence type="ECO:0000256" key="3">
    <source>
        <dbReference type="ARBA" id="ARBA00022692"/>
    </source>
</evidence>
<sequence>MFLAWWIESRKVLDAKKIFVVFLSFIWISASFIFGLFALKTSHEEIKTDAHNNMQETLEQLVAKINTDFESRNAVLTTFAGSENVKVILNEGKQDEAILVAKTIYDRLGTAERVLIYNKEGVAIGVYPRNTLSQGTNFSSQEYFQNTVKTYKGFVSPVFENILGNPSIIHTEPIFKNNEFIGMLGASLALDKLAEDYQVGTTLRYSLEATDNNGVIVFSLTEDKIGQKGSLFNNPQINKQIGKDLIVTQEAQTPKWNVTISTSLAPLVSKISGMNVILSMLLIANAVFSVAAGIVAASKREISSPKVTPMATIQQLTHLSQKPRFI</sequence>